<keyword evidence="1" id="KW-0472">Membrane</keyword>
<keyword evidence="1" id="KW-1133">Transmembrane helix</keyword>
<keyword evidence="1" id="KW-0812">Transmembrane</keyword>
<dbReference type="WBParaSite" id="nRc.2.0.1.t42103-RA">
    <property type="protein sequence ID" value="nRc.2.0.1.t42103-RA"/>
    <property type="gene ID" value="nRc.2.0.1.g42103"/>
</dbReference>
<dbReference type="Proteomes" id="UP000887565">
    <property type="component" value="Unplaced"/>
</dbReference>
<keyword evidence="2" id="KW-1185">Reference proteome</keyword>
<evidence type="ECO:0000313" key="3">
    <source>
        <dbReference type="WBParaSite" id="nRc.2.0.1.t42103-RA"/>
    </source>
</evidence>
<reference evidence="3" key="1">
    <citation type="submission" date="2022-11" db="UniProtKB">
        <authorList>
            <consortium name="WormBaseParasite"/>
        </authorList>
    </citation>
    <scope>IDENTIFICATION</scope>
</reference>
<sequence length="77" mass="8626">MLFSLAAPFPDGVVLGGAPVLSIIARTVAFAFGFTFFLNNYDVIVYVFFIAKPRCHKCFEQFLHIETNRYASSDNKA</sequence>
<proteinExistence type="predicted"/>
<dbReference type="AlphaFoldDB" id="A0A915KTK2"/>
<protein>
    <submittedName>
        <fullName evidence="3">Uncharacterized protein</fullName>
    </submittedName>
</protein>
<organism evidence="2 3">
    <name type="scientific">Romanomermis culicivorax</name>
    <name type="common">Nematode worm</name>
    <dbReference type="NCBI Taxonomy" id="13658"/>
    <lineage>
        <taxon>Eukaryota</taxon>
        <taxon>Metazoa</taxon>
        <taxon>Ecdysozoa</taxon>
        <taxon>Nematoda</taxon>
        <taxon>Enoplea</taxon>
        <taxon>Dorylaimia</taxon>
        <taxon>Mermithida</taxon>
        <taxon>Mermithoidea</taxon>
        <taxon>Mermithidae</taxon>
        <taxon>Romanomermis</taxon>
    </lineage>
</organism>
<feature type="transmembrane region" description="Helical" evidence="1">
    <location>
        <begin position="20"/>
        <end position="49"/>
    </location>
</feature>
<evidence type="ECO:0000313" key="2">
    <source>
        <dbReference type="Proteomes" id="UP000887565"/>
    </source>
</evidence>
<accession>A0A915KTK2</accession>
<evidence type="ECO:0000256" key="1">
    <source>
        <dbReference type="SAM" id="Phobius"/>
    </source>
</evidence>
<name>A0A915KTK2_ROMCU</name>